<sequence>MYINIGGLTQDRLCNDAGNNDDSCVSTGDTDSFDNLDNEPGDFVKSPTGSDANFECSHAYVRPAVRYSVCSRLVPKRKNAFYLDMRKVQSWHNPSAFYRFEGIQDWYCDHLQRTPPCTHSVSNKSDAPRIELPIDPPELSGHREYWSKLKAFFKQRYVRFLILLLSYVCFLCIGAVCFRFLEQPGEQQVDKLSGEVVDLISNCHCFSSKY</sequence>
<feature type="transmembrane region" description="Helical" evidence="1">
    <location>
        <begin position="157"/>
        <end position="181"/>
    </location>
</feature>
<evidence type="ECO:0000256" key="1">
    <source>
        <dbReference type="SAM" id="Phobius"/>
    </source>
</evidence>
<dbReference type="WBParaSite" id="MCU_002349-RC">
    <property type="protein sequence ID" value="MCU_002349-RC"/>
    <property type="gene ID" value="MCU_002349"/>
</dbReference>
<evidence type="ECO:0000313" key="2">
    <source>
        <dbReference type="WBParaSite" id="MCU_002349-RC"/>
    </source>
</evidence>
<keyword evidence="1" id="KW-1133">Transmembrane helix</keyword>
<keyword evidence="1" id="KW-0812">Transmembrane</keyword>
<dbReference type="AlphaFoldDB" id="A0A5K3EQS8"/>
<protein>
    <submittedName>
        <fullName evidence="2">Ion_trans_2 domain-containing protein</fullName>
    </submittedName>
</protein>
<keyword evidence="1" id="KW-0472">Membrane</keyword>
<name>A0A5K3EQS8_MESCO</name>
<accession>A0A5K3EQS8</accession>
<reference evidence="2" key="1">
    <citation type="submission" date="2019-11" db="UniProtKB">
        <authorList>
            <consortium name="WormBaseParasite"/>
        </authorList>
    </citation>
    <scope>IDENTIFICATION</scope>
</reference>
<proteinExistence type="predicted"/>
<organism evidence="2">
    <name type="scientific">Mesocestoides corti</name>
    <name type="common">Flatworm</name>
    <dbReference type="NCBI Taxonomy" id="53468"/>
    <lineage>
        <taxon>Eukaryota</taxon>
        <taxon>Metazoa</taxon>
        <taxon>Spiralia</taxon>
        <taxon>Lophotrochozoa</taxon>
        <taxon>Platyhelminthes</taxon>
        <taxon>Cestoda</taxon>
        <taxon>Eucestoda</taxon>
        <taxon>Cyclophyllidea</taxon>
        <taxon>Mesocestoididae</taxon>
        <taxon>Mesocestoides</taxon>
    </lineage>
</organism>